<dbReference type="OrthoDB" id="679318at2759"/>
<comment type="caution">
    <text evidence="2">The sequence shown here is derived from an EMBL/GenBank/DDBJ whole genome shotgun (WGS) entry which is preliminary data.</text>
</comment>
<feature type="compositionally biased region" description="Polar residues" evidence="1">
    <location>
        <begin position="210"/>
        <end position="226"/>
    </location>
</feature>
<dbReference type="AlphaFoldDB" id="A0A9Q1K2K7"/>
<dbReference type="Proteomes" id="UP001153076">
    <property type="component" value="Unassembled WGS sequence"/>
</dbReference>
<evidence type="ECO:0000313" key="2">
    <source>
        <dbReference type="EMBL" id="KAJ8435635.1"/>
    </source>
</evidence>
<gene>
    <name evidence="2" type="ORF">Cgig2_000301</name>
</gene>
<keyword evidence="3" id="KW-1185">Reference proteome</keyword>
<feature type="region of interest" description="Disordered" evidence="1">
    <location>
        <begin position="204"/>
        <end position="245"/>
    </location>
</feature>
<evidence type="ECO:0000256" key="1">
    <source>
        <dbReference type="SAM" id="MobiDB-lite"/>
    </source>
</evidence>
<feature type="region of interest" description="Disordered" evidence="1">
    <location>
        <begin position="94"/>
        <end position="116"/>
    </location>
</feature>
<name>A0A9Q1K2K7_9CARY</name>
<feature type="compositionally biased region" description="Acidic residues" evidence="1">
    <location>
        <begin position="235"/>
        <end position="244"/>
    </location>
</feature>
<dbReference type="EMBL" id="JAKOGI010000399">
    <property type="protein sequence ID" value="KAJ8435635.1"/>
    <property type="molecule type" value="Genomic_DNA"/>
</dbReference>
<reference evidence="2" key="1">
    <citation type="submission" date="2022-04" db="EMBL/GenBank/DDBJ databases">
        <title>Carnegiea gigantea Genome sequencing and assembly v2.</title>
        <authorList>
            <person name="Copetti D."/>
            <person name="Sanderson M.J."/>
            <person name="Burquez A."/>
            <person name="Wojciechowski M.F."/>
        </authorList>
    </citation>
    <scope>NUCLEOTIDE SEQUENCE</scope>
    <source>
        <strain evidence="2">SGP5-SGP5p</strain>
        <tissue evidence="2">Aerial part</tissue>
    </source>
</reference>
<protein>
    <submittedName>
        <fullName evidence="2">Uncharacterized protein</fullName>
    </submittedName>
</protein>
<evidence type="ECO:0000313" key="3">
    <source>
        <dbReference type="Proteomes" id="UP001153076"/>
    </source>
</evidence>
<proteinExistence type="predicted"/>
<sequence length="374" mass="41310">MTTCSMLSVVAQLNKAQAEAVRSMGFASFSNVDLKQIPGKFSKCPVKCFDPYVVCFMLPDGQKFPVTAFDVNMTLGVPFGGRKIINITKSSTDEEYDEMKRGPPAIGKHQDLNTDDEGGCCRPSKCSRGVPKSSTEAQSKQRQWCFFIQPPLLFHKLDSADQISGTTLVANTSVTVKKKDHSEGAVLDQPNNIIKKDDSIPSYSLRLGLSQPNSQSPVPQTTSMPDPSTIRVNEDDGSEDDDDNAPLRFLLRTHLTIDEKMVIAPTAKQVVEQKKGSPRAYGEQQALDSSKPKLAKEVLLEKDHEKRVGAARTPEKSEEVGPLDALRKRPSENLPLAYCSPYVIRLTKLDSKLSQDELVISEYVFGKVEDVDNR</sequence>
<organism evidence="2 3">
    <name type="scientific">Carnegiea gigantea</name>
    <dbReference type="NCBI Taxonomy" id="171969"/>
    <lineage>
        <taxon>Eukaryota</taxon>
        <taxon>Viridiplantae</taxon>
        <taxon>Streptophyta</taxon>
        <taxon>Embryophyta</taxon>
        <taxon>Tracheophyta</taxon>
        <taxon>Spermatophyta</taxon>
        <taxon>Magnoliopsida</taxon>
        <taxon>eudicotyledons</taxon>
        <taxon>Gunneridae</taxon>
        <taxon>Pentapetalae</taxon>
        <taxon>Caryophyllales</taxon>
        <taxon>Cactineae</taxon>
        <taxon>Cactaceae</taxon>
        <taxon>Cactoideae</taxon>
        <taxon>Echinocereeae</taxon>
        <taxon>Carnegiea</taxon>
    </lineage>
</organism>
<accession>A0A9Q1K2K7</accession>